<comment type="caution">
    <text evidence="2">The sequence shown here is derived from an EMBL/GenBank/DDBJ whole genome shotgun (WGS) entry which is preliminary data.</text>
</comment>
<dbReference type="PANTHER" id="PTHR33050">
    <property type="entry name" value="REVERSE TRANSCRIPTASE DOMAIN-CONTAINING PROTEIN"/>
    <property type="match status" value="1"/>
</dbReference>
<gene>
    <name evidence="2" type="ORF">TSAR_009849</name>
</gene>
<dbReference type="Gene3D" id="3.10.10.10">
    <property type="entry name" value="HIV Type 1 Reverse Transcriptase, subunit A, domain 1"/>
    <property type="match status" value="1"/>
</dbReference>
<dbReference type="SUPFAM" id="SSF56672">
    <property type="entry name" value="DNA/RNA polymerases"/>
    <property type="match status" value="1"/>
</dbReference>
<feature type="compositionally biased region" description="Low complexity" evidence="1">
    <location>
        <begin position="271"/>
        <end position="284"/>
    </location>
</feature>
<organism evidence="2 3">
    <name type="scientific">Trichomalopsis sarcophagae</name>
    <dbReference type="NCBI Taxonomy" id="543379"/>
    <lineage>
        <taxon>Eukaryota</taxon>
        <taxon>Metazoa</taxon>
        <taxon>Ecdysozoa</taxon>
        <taxon>Arthropoda</taxon>
        <taxon>Hexapoda</taxon>
        <taxon>Insecta</taxon>
        <taxon>Pterygota</taxon>
        <taxon>Neoptera</taxon>
        <taxon>Endopterygota</taxon>
        <taxon>Hymenoptera</taxon>
        <taxon>Apocrita</taxon>
        <taxon>Proctotrupomorpha</taxon>
        <taxon>Chalcidoidea</taxon>
        <taxon>Pteromalidae</taxon>
        <taxon>Pteromalinae</taxon>
        <taxon>Trichomalopsis</taxon>
    </lineage>
</organism>
<dbReference type="EMBL" id="NNAY01002577">
    <property type="protein sequence ID" value="OXU21010.1"/>
    <property type="molecule type" value="Genomic_DNA"/>
</dbReference>
<name>A0A232ERM5_9HYME</name>
<dbReference type="Proteomes" id="UP000215335">
    <property type="component" value="Unassembled WGS sequence"/>
</dbReference>
<keyword evidence="3" id="KW-1185">Reference proteome</keyword>
<evidence type="ECO:0000313" key="2">
    <source>
        <dbReference type="EMBL" id="OXU21010.1"/>
    </source>
</evidence>
<sequence length="460" mass="52864">MDRKRCRDETSSDDSYEDDHKRRHKRSKKVKKQRRDEDRRRRRRRHRRISNSRSDDSDENSEGGDSDRRPQPKKTTGEEAELSEDVLAAIGKRTFEERTLAPPLHSEFLSRCKDVVEYGLPDEERANLTKKYPPPSNCLFFDPPKLNAEMKRILQPASQTKDARIVTKQQKIAAALAAVTKGQMSLIRDGKDLIDLPIIECLSDTTRLLADIHRNESMIRRSLIMANINPTIKEAVQETTCNEWLFREKLDEVVKSAKTFDSTAQSLRPGKNASNRASKNSNNRPVNDGRTVNRGRRAGTAQTSQTRKRATTPIVTHDRRNNERTRAIATDDNGKLQILNDLLRKSSICKCKPVRGQFVSGIFLRPKSDGSKRLILNLVQLNSFIPKIHFKIEDVKIVKRLITNGDYMATLDLKDAYYLIPIHNSSKIYLSFQFDNQLYQFECLPFGLSVARYEAHMKIV</sequence>
<feature type="region of interest" description="Disordered" evidence="1">
    <location>
        <begin position="1"/>
        <end position="85"/>
    </location>
</feature>
<reference evidence="2 3" key="1">
    <citation type="journal article" date="2017" name="Curr. Biol.">
        <title>The Evolution of Venom by Co-option of Single-Copy Genes.</title>
        <authorList>
            <person name="Martinson E.O."/>
            <person name="Mrinalini"/>
            <person name="Kelkar Y.D."/>
            <person name="Chang C.H."/>
            <person name="Werren J.H."/>
        </authorList>
    </citation>
    <scope>NUCLEOTIDE SEQUENCE [LARGE SCALE GENOMIC DNA]</scope>
    <source>
        <strain evidence="2 3">Alberta</strain>
        <tissue evidence="2">Whole body</tissue>
    </source>
</reference>
<feature type="compositionally biased region" description="Basic and acidic residues" evidence="1">
    <location>
        <begin position="1"/>
        <end position="10"/>
    </location>
</feature>
<dbReference type="AlphaFoldDB" id="A0A232ERM5"/>
<proteinExistence type="predicted"/>
<dbReference type="STRING" id="543379.A0A232ERM5"/>
<feature type="compositionally biased region" description="Basic residues" evidence="1">
    <location>
        <begin position="40"/>
        <end position="50"/>
    </location>
</feature>
<evidence type="ECO:0000313" key="3">
    <source>
        <dbReference type="Proteomes" id="UP000215335"/>
    </source>
</evidence>
<dbReference type="PANTHER" id="PTHR33050:SF7">
    <property type="entry name" value="RIBONUCLEASE H"/>
    <property type="match status" value="1"/>
</dbReference>
<feature type="region of interest" description="Disordered" evidence="1">
    <location>
        <begin position="261"/>
        <end position="313"/>
    </location>
</feature>
<dbReference type="OrthoDB" id="7700475at2759"/>
<dbReference type="InterPro" id="IPR052055">
    <property type="entry name" value="Hepadnavirus_pol/RT"/>
</dbReference>
<dbReference type="Gene3D" id="3.30.70.270">
    <property type="match status" value="1"/>
</dbReference>
<protein>
    <recommendedName>
        <fullName evidence="4">Reverse transcriptase domain-containing protein</fullName>
    </recommendedName>
</protein>
<accession>A0A232ERM5</accession>
<evidence type="ECO:0000256" key="1">
    <source>
        <dbReference type="SAM" id="MobiDB-lite"/>
    </source>
</evidence>
<dbReference type="InterPro" id="IPR043502">
    <property type="entry name" value="DNA/RNA_pol_sf"/>
</dbReference>
<evidence type="ECO:0008006" key="4">
    <source>
        <dbReference type="Google" id="ProtNLM"/>
    </source>
</evidence>
<feature type="compositionally biased region" description="Basic residues" evidence="1">
    <location>
        <begin position="21"/>
        <end position="33"/>
    </location>
</feature>
<dbReference type="GO" id="GO:0071897">
    <property type="term" value="P:DNA biosynthetic process"/>
    <property type="evidence" value="ECO:0007669"/>
    <property type="project" value="UniProtKB-ARBA"/>
</dbReference>
<dbReference type="InterPro" id="IPR043128">
    <property type="entry name" value="Rev_trsase/Diguanyl_cyclase"/>
</dbReference>